<organism evidence="1 2">
    <name type="scientific">Labrys neptuniae</name>
    <dbReference type="NCBI Taxonomy" id="376174"/>
    <lineage>
        <taxon>Bacteria</taxon>
        <taxon>Pseudomonadati</taxon>
        <taxon>Pseudomonadota</taxon>
        <taxon>Alphaproteobacteria</taxon>
        <taxon>Hyphomicrobiales</taxon>
        <taxon>Xanthobacteraceae</taxon>
        <taxon>Labrys</taxon>
    </lineage>
</organism>
<keyword evidence="2" id="KW-1185">Reference proteome</keyword>
<dbReference type="EMBL" id="JBFNQD010000032">
    <property type="protein sequence ID" value="MEW9310657.1"/>
    <property type="molecule type" value="Genomic_DNA"/>
</dbReference>
<gene>
    <name evidence="1" type="ORF">ABXS05_34290</name>
</gene>
<proteinExistence type="predicted"/>
<dbReference type="Proteomes" id="UP001555786">
    <property type="component" value="Unassembled WGS sequence"/>
</dbReference>
<dbReference type="RefSeq" id="WP_322433287.1">
    <property type="nucleotide sequence ID" value="NZ_JBFNQD010000032.1"/>
</dbReference>
<evidence type="ECO:0000313" key="1">
    <source>
        <dbReference type="EMBL" id="MEW9310657.1"/>
    </source>
</evidence>
<accession>A0ABV3PYA7</accession>
<evidence type="ECO:0000313" key="2">
    <source>
        <dbReference type="Proteomes" id="UP001555786"/>
    </source>
</evidence>
<protein>
    <submittedName>
        <fullName evidence="1">Uncharacterized protein</fullName>
    </submittedName>
</protein>
<name>A0ABV3PYA7_9HYPH</name>
<sequence length="75" mass="8051">MTATFSADELEHLRAMTPGTRHRVHLNNAGAALMTTGVLSTVVDHLNLEAEIGGYEAKTREIERIEECTAASPGS</sequence>
<comment type="caution">
    <text evidence="1">The sequence shown here is derived from an EMBL/GenBank/DDBJ whole genome shotgun (WGS) entry which is preliminary data.</text>
</comment>
<reference evidence="1 2" key="1">
    <citation type="submission" date="2024-07" db="EMBL/GenBank/DDBJ databases">
        <title>Description of Labrys sedimenti sp. nov., isolated from a diclofenac-degrading enrichment culture.</title>
        <authorList>
            <person name="Tancsics A."/>
            <person name="Csepanyi A."/>
        </authorList>
    </citation>
    <scope>NUCLEOTIDE SEQUENCE [LARGE SCALE GENOMIC DNA]</scope>
    <source>
        <strain evidence="1 2">LMG 23578</strain>
    </source>
</reference>